<protein>
    <submittedName>
        <fullName evidence="1">Tail p2 i: phage tail protein i</fullName>
    </submittedName>
</protein>
<dbReference type="Proteomes" id="UP000507962">
    <property type="component" value="Unassembled WGS sequence"/>
</dbReference>
<organism evidence="1 2">
    <name type="scientific">Desulfoluna butyratoxydans</name>
    <dbReference type="NCBI Taxonomy" id="231438"/>
    <lineage>
        <taxon>Bacteria</taxon>
        <taxon>Pseudomonadati</taxon>
        <taxon>Thermodesulfobacteriota</taxon>
        <taxon>Desulfobacteria</taxon>
        <taxon>Desulfobacterales</taxon>
        <taxon>Desulfolunaceae</taxon>
        <taxon>Desulfoluna</taxon>
    </lineage>
</organism>
<dbReference type="EMBL" id="CAADHO010000003">
    <property type="protein sequence ID" value="VFQ44380.1"/>
    <property type="molecule type" value="Genomic_DNA"/>
</dbReference>
<dbReference type="NCBIfam" id="TIGR01634">
    <property type="entry name" value="tail_P2_I"/>
    <property type="match status" value="1"/>
</dbReference>
<dbReference type="InterPro" id="IPR006521">
    <property type="entry name" value="Tail_protein_I"/>
</dbReference>
<reference evidence="1 2" key="1">
    <citation type="submission" date="2019-03" db="EMBL/GenBank/DDBJ databases">
        <authorList>
            <person name="Nijsse B."/>
        </authorList>
    </citation>
    <scope>NUCLEOTIDE SEQUENCE [LARGE SCALE GENOMIC DNA]</scope>
    <source>
        <strain evidence="1">Desulfoluna butyratoxydans MSL71</strain>
    </source>
</reference>
<evidence type="ECO:0000313" key="1">
    <source>
        <dbReference type="EMBL" id="VFQ44380.1"/>
    </source>
</evidence>
<keyword evidence="2" id="KW-1185">Reference proteome</keyword>
<gene>
    <name evidence="1" type="ORF">MSL71_20290</name>
</gene>
<evidence type="ECO:0000313" key="2">
    <source>
        <dbReference type="Proteomes" id="UP000507962"/>
    </source>
</evidence>
<proteinExistence type="predicted"/>
<dbReference type="RefSeq" id="WP_180139761.1">
    <property type="nucleotide sequence ID" value="NZ_CAADHO010000003.1"/>
</dbReference>
<dbReference type="AlphaFoldDB" id="A0A4U8YL85"/>
<sequence length="210" mass="23263">MANPTLLPSSAGPLPRILEQAMDRTALDIPIRDLWDPDRCPAPLLPWLAWALSVEHWDASWPEQIKRNVIKANRDILQRKGTADALKRAVHAIRGDDLKVVEWFEDPSLAPMSFRVDVNGATTGWNEALDAQLGQAIAATKNARSQLAAIDVSTFVSEANRHLVTAQTGDTVEVLPWAPIEVLVTPPVRRTVTVELGEYIEIQPWRNADA</sequence>
<dbReference type="Pfam" id="PF09684">
    <property type="entry name" value="Tail_P2_I"/>
    <property type="match status" value="1"/>
</dbReference>
<name>A0A4U8YL85_9BACT</name>
<accession>A0A4U8YL85</accession>